<dbReference type="SUPFAM" id="SSF56935">
    <property type="entry name" value="Porins"/>
    <property type="match status" value="1"/>
</dbReference>
<dbReference type="EMBL" id="DSQF01000002">
    <property type="protein sequence ID" value="HGZ41969.1"/>
    <property type="molecule type" value="Genomic_DNA"/>
</dbReference>
<dbReference type="AlphaFoldDB" id="A0A832HYV0"/>
<protein>
    <recommendedName>
        <fullName evidence="2">Porin</fullName>
    </recommendedName>
</protein>
<reference evidence="1" key="1">
    <citation type="journal article" date="2020" name="mSystems">
        <title>Genome- and Community-Level Interaction Insights into Carbon Utilization and Element Cycling Functions of Hydrothermarchaeota in Hydrothermal Sediment.</title>
        <authorList>
            <person name="Zhou Z."/>
            <person name="Liu Y."/>
            <person name="Xu W."/>
            <person name="Pan J."/>
            <person name="Luo Z.H."/>
            <person name="Li M."/>
        </authorList>
    </citation>
    <scope>NUCLEOTIDE SEQUENCE [LARGE SCALE GENOMIC DNA]</scope>
    <source>
        <strain evidence="1">SpSt-381</strain>
    </source>
</reference>
<accession>A0A832HYV0</accession>
<gene>
    <name evidence="1" type="ORF">ENR23_00845</name>
</gene>
<organism evidence="1">
    <name type="scientific">Eiseniibacteriota bacterium</name>
    <dbReference type="NCBI Taxonomy" id="2212470"/>
    <lineage>
        <taxon>Bacteria</taxon>
        <taxon>Candidatus Eiseniibacteriota</taxon>
    </lineage>
</organism>
<sequence length="391" mass="43142">MRATRVSPPLLVVLALLPAVRGEGVPLYAARERLDCQTCHVDPNGGGIRTEFGFAYGRNRHSVTPEEGKPWSDLTLRNRVGDELPLYVGLNLREMLLATTSVNDDSLDRAAFFQMESAVHLSFQPHERLSANVTVNGFDGGASVSDAYGLLRVGPWDAYLKLGRFRNAFGLRMDDHTVATRNGFLDFSGGTPGFGDPTYLPYDPRRSDQGIEVGVAPGRFFGRASLTNGASSPFFGSTRAQDKAIELGARAGPWQGAVSLWDDYSSDLFAFAYRRATRWSTYGMLGFAPFAVLGEIGAGTDELPAGERRNVLAGFLEANYSPAPPYNVRVRYDEARTDRALPHTGHRRWALEGEWAPVPFAELRLVYRAIAHESPSLSDERQLYLQGHFTY</sequence>
<evidence type="ECO:0000313" key="1">
    <source>
        <dbReference type="EMBL" id="HGZ41969.1"/>
    </source>
</evidence>
<comment type="caution">
    <text evidence="1">The sequence shown here is derived from an EMBL/GenBank/DDBJ whole genome shotgun (WGS) entry which is preliminary data.</text>
</comment>
<proteinExistence type="predicted"/>
<name>A0A832HYV0_UNCEI</name>
<evidence type="ECO:0008006" key="2">
    <source>
        <dbReference type="Google" id="ProtNLM"/>
    </source>
</evidence>